<feature type="transmembrane region" description="Helical" evidence="1">
    <location>
        <begin position="54"/>
        <end position="71"/>
    </location>
</feature>
<dbReference type="EMBL" id="JAUKPO010000094">
    <property type="protein sequence ID" value="MDO1451791.1"/>
    <property type="molecule type" value="Genomic_DNA"/>
</dbReference>
<dbReference type="Proteomes" id="UP001168528">
    <property type="component" value="Unassembled WGS sequence"/>
</dbReference>
<accession>A0ABT8RI61</accession>
<evidence type="ECO:0000313" key="3">
    <source>
        <dbReference type="Proteomes" id="UP001168528"/>
    </source>
</evidence>
<reference evidence="2" key="1">
    <citation type="submission" date="2023-07" db="EMBL/GenBank/DDBJ databases">
        <title>The genome sequence of Rhodocytophaga aerolata KACC 12507.</title>
        <authorList>
            <person name="Zhang X."/>
        </authorList>
    </citation>
    <scope>NUCLEOTIDE SEQUENCE</scope>
    <source>
        <strain evidence="2">KACC 12507</strain>
    </source>
</reference>
<organism evidence="2 3">
    <name type="scientific">Rhodocytophaga aerolata</name>
    <dbReference type="NCBI Taxonomy" id="455078"/>
    <lineage>
        <taxon>Bacteria</taxon>
        <taxon>Pseudomonadati</taxon>
        <taxon>Bacteroidota</taxon>
        <taxon>Cytophagia</taxon>
        <taxon>Cytophagales</taxon>
        <taxon>Rhodocytophagaceae</taxon>
        <taxon>Rhodocytophaga</taxon>
    </lineage>
</organism>
<proteinExistence type="predicted"/>
<sequence length="95" mass="10604">MLYRLLILLLSILLLSTLPVLVGLSGYIEYTKRLVIRKKLLGCMSKSEMNTYDLLAYIALTGLFVLLPLLVGRCFAMLKGIALEEGLKNKEKGTI</sequence>
<protein>
    <submittedName>
        <fullName evidence="2">Uncharacterized protein</fullName>
    </submittedName>
</protein>
<evidence type="ECO:0000256" key="1">
    <source>
        <dbReference type="SAM" id="Phobius"/>
    </source>
</evidence>
<keyword evidence="3" id="KW-1185">Reference proteome</keyword>
<evidence type="ECO:0000313" key="2">
    <source>
        <dbReference type="EMBL" id="MDO1451791.1"/>
    </source>
</evidence>
<keyword evidence="1" id="KW-0472">Membrane</keyword>
<dbReference type="RefSeq" id="WP_302042588.1">
    <property type="nucleotide sequence ID" value="NZ_JAUKPO010000094.1"/>
</dbReference>
<keyword evidence="1" id="KW-0812">Transmembrane</keyword>
<keyword evidence="1" id="KW-1133">Transmembrane helix</keyword>
<comment type="caution">
    <text evidence="2">The sequence shown here is derived from an EMBL/GenBank/DDBJ whole genome shotgun (WGS) entry which is preliminary data.</text>
</comment>
<gene>
    <name evidence="2" type="ORF">Q0590_36290</name>
</gene>
<name>A0ABT8RI61_9BACT</name>